<dbReference type="SUPFAM" id="SSF82866">
    <property type="entry name" value="Multidrug efflux transporter AcrB transmembrane domain"/>
    <property type="match status" value="2"/>
</dbReference>
<name>A0A1G7V9V9_9FIRM</name>
<dbReference type="AlphaFoldDB" id="A0A1G7V9V9"/>
<dbReference type="Gene3D" id="3.30.70.1320">
    <property type="entry name" value="Multidrug efflux transporter AcrB pore domain like"/>
    <property type="match status" value="1"/>
</dbReference>
<dbReference type="InterPro" id="IPR001036">
    <property type="entry name" value="Acrflvin-R"/>
</dbReference>
<dbReference type="OrthoDB" id="9757876at2"/>
<feature type="transmembrane region" description="Helical" evidence="1">
    <location>
        <begin position="974"/>
        <end position="1000"/>
    </location>
</feature>
<keyword evidence="1" id="KW-0472">Membrane</keyword>
<proteinExistence type="predicted"/>
<dbReference type="RefSeq" id="WP_092330599.1">
    <property type="nucleotide sequence ID" value="NZ_FNCP01000004.1"/>
</dbReference>
<feature type="transmembrane region" description="Helical" evidence="1">
    <location>
        <begin position="457"/>
        <end position="480"/>
    </location>
</feature>
<dbReference type="PANTHER" id="PTHR32063">
    <property type="match status" value="1"/>
</dbReference>
<feature type="transmembrane region" description="Helical" evidence="1">
    <location>
        <begin position="842"/>
        <end position="864"/>
    </location>
</feature>
<dbReference type="InterPro" id="IPR027463">
    <property type="entry name" value="AcrB_DN_DC_subdom"/>
</dbReference>
<dbReference type="PRINTS" id="PR00702">
    <property type="entry name" value="ACRIFLAVINRP"/>
</dbReference>
<dbReference type="PANTHER" id="PTHR32063:SF0">
    <property type="entry name" value="SWARMING MOTILITY PROTEIN SWRC"/>
    <property type="match status" value="1"/>
</dbReference>
<dbReference type="GO" id="GO:0005886">
    <property type="term" value="C:plasma membrane"/>
    <property type="evidence" value="ECO:0007669"/>
    <property type="project" value="TreeGrafter"/>
</dbReference>
<evidence type="ECO:0000256" key="1">
    <source>
        <dbReference type="SAM" id="Phobius"/>
    </source>
</evidence>
<feature type="transmembrane region" description="Helical" evidence="1">
    <location>
        <begin position="429"/>
        <end position="451"/>
    </location>
</feature>
<dbReference type="STRING" id="1121419.SAMN05443529_10434"/>
<protein>
    <submittedName>
        <fullName evidence="2">Heavy metal efflux pump, CzcA family/hydrophobe/amphiphile efflux-1 (HAE1) family protein</fullName>
    </submittedName>
</protein>
<reference evidence="3" key="1">
    <citation type="submission" date="2016-10" db="EMBL/GenBank/DDBJ databases">
        <authorList>
            <person name="Varghese N."/>
            <person name="Submissions S."/>
        </authorList>
    </citation>
    <scope>NUCLEOTIDE SEQUENCE [LARGE SCALE GENOMIC DNA]</scope>
    <source>
        <strain evidence="3">DSM 8344</strain>
    </source>
</reference>
<dbReference type="Pfam" id="PF00873">
    <property type="entry name" value="ACR_tran"/>
    <property type="match status" value="1"/>
</dbReference>
<dbReference type="EMBL" id="FNCP01000004">
    <property type="protein sequence ID" value="SDG55740.1"/>
    <property type="molecule type" value="Genomic_DNA"/>
</dbReference>
<dbReference type="GO" id="GO:0042910">
    <property type="term" value="F:xenobiotic transmembrane transporter activity"/>
    <property type="evidence" value="ECO:0007669"/>
    <property type="project" value="TreeGrafter"/>
</dbReference>
<feature type="transmembrane region" description="Helical" evidence="1">
    <location>
        <begin position="335"/>
        <end position="351"/>
    </location>
</feature>
<gene>
    <name evidence="2" type="ORF">SAMN05443529_10434</name>
</gene>
<feature type="transmembrane region" description="Helical" evidence="1">
    <location>
        <begin position="532"/>
        <end position="554"/>
    </location>
</feature>
<evidence type="ECO:0000313" key="3">
    <source>
        <dbReference type="Proteomes" id="UP000198656"/>
    </source>
</evidence>
<dbReference type="Gene3D" id="3.30.70.1440">
    <property type="entry name" value="Multidrug efflux transporter AcrB pore domain"/>
    <property type="match status" value="1"/>
</dbReference>
<dbReference type="Gene3D" id="1.20.1640.10">
    <property type="entry name" value="Multidrug efflux transporter AcrB transmembrane domain"/>
    <property type="match status" value="2"/>
</dbReference>
<accession>A0A1G7V9V9</accession>
<dbReference type="SUPFAM" id="SSF82693">
    <property type="entry name" value="Multidrug efflux transporter AcrB pore domain, PN1, PN2, PC1 and PC2 subdomains"/>
    <property type="match status" value="3"/>
</dbReference>
<feature type="transmembrane region" description="Helical" evidence="1">
    <location>
        <begin position="358"/>
        <end position="375"/>
    </location>
</feature>
<dbReference type="Proteomes" id="UP000198656">
    <property type="component" value="Unassembled WGS sequence"/>
</dbReference>
<feature type="transmembrane region" description="Helical" evidence="1">
    <location>
        <begin position="897"/>
        <end position="920"/>
    </location>
</feature>
<feature type="transmembrane region" description="Helical" evidence="1">
    <location>
        <begin position="941"/>
        <end position="962"/>
    </location>
</feature>
<keyword evidence="1" id="KW-0812">Transmembrane</keyword>
<feature type="transmembrane region" description="Helical" evidence="1">
    <location>
        <begin position="12"/>
        <end position="29"/>
    </location>
</feature>
<sequence length="1018" mass="110133">MILADVSIKRPVFITVIFVVLLVVGILSYDRLTVNDMPQADIPYVTVTVEQRGASPEQLETKVTKLVEEAAGQISGVKHISSTITEGVSNTVLEFSMDKSADVAVQEVRDKVGSIRGQLPQEVEEPVIAKFDMSAEAIFSLAVSGTGETEELSQLVNDVVKKGLYTVKGVGAVNIQGNTEREIHILLDKEKLASFGLTTSEVVNSLQSDNLEMQGGKVTDASTEISLSTTSNINKVEDFNNILIAKRAGSEIRVGDVAEVRDGMKDRESLCFYQGKPAIGIDIIKQSGANTVLVSENVKEELTRIAGLLPEGVKVDIVRDNSQAVKDTVNNVNKTVLEGCILAVAIIFLFLNKWQSTLTSAISLPISIITTFIAMKLMNFSINTMSMMAISLSVGLLIDDAIVVIENIERHLGMGKSPFQAAQDATSEIGLAVLATSLSVVAVFLPVALVSGFIGKIFIEFGLTVVFSMLVSLFVSFTLVPMMSAKLLKADDKKEKWIIGKFLGWFNQRLDKLAGNYSQLLKVVLRHRLKTLVLVFAMFAGSIALVPGLGFTFLPATDLGELTIDVGLDSGLSLEAAGQKAKNLESIALKYPEVRSMYTTVGMDEVSIYLKLSDKKERKDSAKDIAEKMRNDYEKVPGIELAIYTASMGSGTAKDVTFNIRGNDYEQMQTIALAAKQMLKEDPSARDVSISYKAGKPKLQLDVDRDQAADLGVNSAAVGETLNTLFDGVVVSKFNGAKDRYDVRVSLEDDQRVDLGSLSGIYVSGSNERMVALDQVTRKVFATTSSTLQRYDRTGQIELSANVTGISTDDFSALNLQKLNHELQMPKGISLVLADDPMGDGFIELVIALGMGILFIFLVMAAQFESYIDPVAIMFALPLAIIGAILGLFIAGSQLSVMSLIGVILLMGLVAKNAILLVDYARQRRSEGVEINNALVEAGLVRLRPIVMTSLAMIFGMLPSAFAQATGSEMYAPMAHAVIGGLITSTILTLFVVPVIYTLLDDCKKMFRRESSVISLKG</sequence>
<organism evidence="2 3">
    <name type="scientific">Desulfosporosinus hippei DSM 8344</name>
    <dbReference type="NCBI Taxonomy" id="1121419"/>
    <lineage>
        <taxon>Bacteria</taxon>
        <taxon>Bacillati</taxon>
        <taxon>Bacillota</taxon>
        <taxon>Clostridia</taxon>
        <taxon>Eubacteriales</taxon>
        <taxon>Desulfitobacteriaceae</taxon>
        <taxon>Desulfosporosinus</taxon>
    </lineage>
</organism>
<dbReference type="SUPFAM" id="SSF82714">
    <property type="entry name" value="Multidrug efflux transporter AcrB TolC docking domain, DN and DC subdomains"/>
    <property type="match status" value="2"/>
</dbReference>
<feature type="transmembrane region" description="Helical" evidence="1">
    <location>
        <begin position="871"/>
        <end position="891"/>
    </location>
</feature>
<evidence type="ECO:0000313" key="2">
    <source>
        <dbReference type="EMBL" id="SDG55740.1"/>
    </source>
</evidence>
<keyword evidence="3" id="KW-1185">Reference proteome</keyword>
<dbReference type="Gene3D" id="3.30.70.1430">
    <property type="entry name" value="Multidrug efflux transporter AcrB pore domain"/>
    <property type="match status" value="2"/>
</dbReference>
<keyword evidence="1" id="KW-1133">Transmembrane helix</keyword>
<dbReference type="Gene3D" id="3.30.2090.10">
    <property type="entry name" value="Multidrug efflux transporter AcrB TolC docking domain, DN and DC subdomains"/>
    <property type="match status" value="2"/>
</dbReference>